<gene>
    <name evidence="1" type="ORF">VF08_27840</name>
</gene>
<dbReference type="Proteomes" id="UP000222310">
    <property type="component" value="Unassembled WGS sequence"/>
</dbReference>
<name>A0A9Q5Z7N4_NOSLI</name>
<protein>
    <submittedName>
        <fullName evidence="1">Uncharacterized protein</fullName>
    </submittedName>
</protein>
<sequence length="111" mass="12777">MKQPQPTERLIPEHQLREAIKEILAEMLGVAATAQHPNRRWYDTEQAYPLLGLDSAEQLRIMVRDGTLRIGHEVRDVRSPNSTVPRYQFHIGNCDIRLASPPEKRRGKKIA</sequence>
<dbReference type="RefSeq" id="WP_099067894.1">
    <property type="nucleotide sequence ID" value="NZ_LAHD01000107.1"/>
</dbReference>
<dbReference type="AlphaFoldDB" id="A0A9Q5Z7N4"/>
<evidence type="ECO:0000313" key="2">
    <source>
        <dbReference type="Proteomes" id="UP000222310"/>
    </source>
</evidence>
<comment type="caution">
    <text evidence="1">The sequence shown here is derived from an EMBL/GenBank/DDBJ whole genome shotgun (WGS) entry which is preliminary data.</text>
</comment>
<organism evidence="1 2">
    <name type="scientific">Nostoc linckia z8</name>
    <dbReference type="NCBI Taxonomy" id="1628746"/>
    <lineage>
        <taxon>Bacteria</taxon>
        <taxon>Bacillati</taxon>
        <taxon>Cyanobacteriota</taxon>
        <taxon>Cyanophyceae</taxon>
        <taxon>Nostocales</taxon>
        <taxon>Nostocaceae</taxon>
        <taxon>Nostoc</taxon>
    </lineage>
</organism>
<dbReference type="GeneID" id="57098714"/>
<accession>A0A9Q5Z7N4</accession>
<proteinExistence type="predicted"/>
<dbReference type="EMBL" id="LAHD01000107">
    <property type="protein sequence ID" value="PHJ97914.1"/>
    <property type="molecule type" value="Genomic_DNA"/>
</dbReference>
<evidence type="ECO:0000313" key="1">
    <source>
        <dbReference type="EMBL" id="PHJ97914.1"/>
    </source>
</evidence>
<reference evidence="1 2" key="1">
    <citation type="submission" date="2015-02" db="EMBL/GenBank/DDBJ databases">
        <title>Nostoc linckia genome annotation.</title>
        <authorList>
            <person name="Zhou Z."/>
        </authorList>
    </citation>
    <scope>NUCLEOTIDE SEQUENCE [LARGE SCALE GENOMIC DNA]</scope>
    <source>
        <strain evidence="2">z8</strain>
    </source>
</reference>